<dbReference type="RefSeq" id="WP_063099983.1">
    <property type="nucleotide sequence ID" value="NZ_JAHRID010000007.1"/>
</dbReference>
<gene>
    <name evidence="3" type="ORF">KQY15_14495</name>
</gene>
<evidence type="ECO:0000313" key="4">
    <source>
        <dbReference type="Proteomes" id="UP000704611"/>
    </source>
</evidence>
<feature type="domain" description="TnsE C-terminal" evidence="2">
    <location>
        <begin position="383"/>
        <end position="529"/>
    </location>
</feature>
<keyword evidence="4" id="KW-1185">Reference proteome</keyword>
<dbReference type="Proteomes" id="UP000704611">
    <property type="component" value="Unassembled WGS sequence"/>
</dbReference>
<comment type="caution">
    <text evidence="3">The sequence shown here is derived from an EMBL/GenBank/DDBJ whole genome shotgun (WGS) entry which is preliminary data.</text>
</comment>
<feature type="region of interest" description="Disordered" evidence="1">
    <location>
        <begin position="272"/>
        <end position="304"/>
    </location>
</feature>
<evidence type="ECO:0000259" key="2">
    <source>
        <dbReference type="Pfam" id="PF18623"/>
    </source>
</evidence>
<sequence>MTSIKGFGKDATIVHIGDFFRYNNVPEWSIAVWCWPTQDKKHARLSNLPLLSRGKLPNSQKKQSRRIDRVITFEPGYKLIEAKLADFPEISSFKSIRDKDGIQNAFCCWGNKDDWIVIPQLELARAIFLVNSYLCRACLSSATLPLEFDVQPVPEQNHVNIHVLQTSTFPKSAFDQSGTKQLLAWLLTDPQALASYQSIFQRYQETREFRDRLESWRFSFTPPTMTNWKLHVRGRYNTGKSHYLVEEIVGIDFDVNLPESVAFIHPDFVNNKQTDSKARSGSGGTAWQQTDEEFEIDDEQSASDENETLMLEGDLTWCRFTKPSRVYKQEVVKERPNLIFDELAEKEAGRDVSTGEPHQGGSLPAADVGGKEDVTDRERQFASRFKSFDRMLQVLKFKHKCRILHEETLPLPKVGRSKQHLLENGTQRAIKAVRLRYMQTDVVLLEVDTSDGIKMLSTKVIFGSDARDWIEHFTLIRKGVVAKSISWPNELLDGLFGENCHIGINHPKHQGAEAGNIPVESIESWAQRFTQCLSH</sequence>
<dbReference type="EMBL" id="JAHRID010000007">
    <property type="protein sequence ID" value="MBV2130301.1"/>
    <property type="molecule type" value="Genomic_DNA"/>
</dbReference>
<evidence type="ECO:0000256" key="1">
    <source>
        <dbReference type="SAM" id="MobiDB-lite"/>
    </source>
</evidence>
<feature type="compositionally biased region" description="Acidic residues" evidence="1">
    <location>
        <begin position="290"/>
        <end position="304"/>
    </location>
</feature>
<organism evidence="3 4">
    <name type="scientific">Arsukibacterium indicum</name>
    <dbReference type="NCBI Taxonomy" id="2848612"/>
    <lineage>
        <taxon>Bacteria</taxon>
        <taxon>Pseudomonadati</taxon>
        <taxon>Pseudomonadota</taxon>
        <taxon>Gammaproteobacteria</taxon>
        <taxon>Chromatiales</taxon>
        <taxon>Chromatiaceae</taxon>
        <taxon>Arsukibacterium</taxon>
    </lineage>
</organism>
<evidence type="ECO:0000313" key="3">
    <source>
        <dbReference type="EMBL" id="MBV2130301.1"/>
    </source>
</evidence>
<protein>
    <submittedName>
        <fullName evidence="3">Transposase</fullName>
    </submittedName>
</protein>
<reference evidence="3 4" key="1">
    <citation type="submission" date="2021-06" db="EMBL/GenBank/DDBJ databases">
        <title>Rheinheimera indica sp. nov., isolated from deep-sea sediment.</title>
        <authorList>
            <person name="Wang Z."/>
            <person name="Zhang X.-Y."/>
        </authorList>
    </citation>
    <scope>NUCLEOTIDE SEQUENCE [LARGE SCALE GENOMIC DNA]</scope>
    <source>
        <strain evidence="3 4">SM2107</strain>
    </source>
</reference>
<accession>A0ABS6MPN7</accession>
<dbReference type="Pfam" id="PF18623">
    <property type="entry name" value="TnsE_C"/>
    <property type="match status" value="1"/>
</dbReference>
<feature type="region of interest" description="Disordered" evidence="1">
    <location>
        <begin position="346"/>
        <end position="374"/>
    </location>
</feature>
<dbReference type="InterPro" id="IPR041419">
    <property type="entry name" value="TnsE_C"/>
</dbReference>
<dbReference type="PIRSF" id="PIRSF004567">
    <property type="entry name" value="Transposition_TnsE"/>
    <property type="match status" value="1"/>
</dbReference>
<name>A0ABS6MPN7_9GAMM</name>
<proteinExistence type="predicted"/>
<dbReference type="InterPro" id="IPR016421">
    <property type="entry name" value="Transposition_TnsE"/>
</dbReference>